<sequence length="525" mass="53799">MAAAAARCAGHGGGGGGGCFSLRRRLLAAAEFLAALGLGASAAADAAHAAGRGHDHVVLRAEDVLPSPSSSSCDTPREHKHGATSSGTRMPIVHRHGPCSPLADAHGGKPPSHEEILDADQNRAESIQRRVSTTTTAARGKPKRNRPSPSRRQQPSSSAPAPGASLSSSAASLPASSGRALGTGNYVVTIGLGTPAGRYTVVFDTGSDTTWVQCEPCVVVCYEQQEKLFDPARSSTDANISCAAPACSDLYTKGCSGGHCLYGVQYGDGSYSIGFFAMDTLTLSSYDAIKGFRFGCGERNEGLFGEAAGLLGLGRGKTSLPVQAYDKYGGVFAHCFPARSSGTGYLDFGPGSSPAVSTKLTTPMLVDNGLTFYYVGLTGIRVGGKLLSIPPSVFTTAGTIVDSGTVITRLPPAAYSSLRSAFASAIAARGYKKAPALSLLDTCYDFTGMSQVAIPTVSLLFQGGASLDVDASGIIYAASVSQACLGFAANEEDDDVGIVGNTQLKTFGVVYDIGKKVVGFSPGAC</sequence>
<evidence type="ECO:0000256" key="6">
    <source>
        <dbReference type="ARBA" id="ARBA00023157"/>
    </source>
</evidence>
<dbReference type="AlphaFoldDB" id="C0JAC6"/>
<keyword evidence="6" id="KW-1015">Disulfide bond</keyword>
<dbReference type="InterPro" id="IPR032861">
    <property type="entry name" value="TAXi_N"/>
</dbReference>
<feature type="compositionally biased region" description="Basic and acidic residues" evidence="9">
    <location>
        <begin position="111"/>
        <end position="128"/>
    </location>
</feature>
<keyword evidence="4 8" id="KW-0064">Aspartyl protease</keyword>
<protein>
    <submittedName>
        <fullName evidence="12">Aspartic proteinase nepenthesin-1</fullName>
    </submittedName>
</protein>
<evidence type="ECO:0000256" key="3">
    <source>
        <dbReference type="ARBA" id="ARBA00022729"/>
    </source>
</evidence>
<dbReference type="GO" id="GO:0004190">
    <property type="term" value="F:aspartic-type endopeptidase activity"/>
    <property type="evidence" value="ECO:0007669"/>
    <property type="project" value="UniProtKB-KW"/>
</dbReference>
<evidence type="ECO:0000256" key="8">
    <source>
        <dbReference type="RuleBase" id="RU000454"/>
    </source>
</evidence>
<evidence type="ECO:0000313" key="12">
    <source>
        <dbReference type="EMBL" id="ACN85307.1"/>
    </source>
</evidence>
<dbReference type="Gene3D" id="2.40.70.10">
    <property type="entry name" value="Acid Proteases"/>
    <property type="match status" value="2"/>
</dbReference>
<dbReference type="PROSITE" id="PS00141">
    <property type="entry name" value="ASP_PROTEASE"/>
    <property type="match status" value="1"/>
</dbReference>
<dbReference type="PANTHER" id="PTHR13683">
    <property type="entry name" value="ASPARTYL PROTEASES"/>
    <property type="match status" value="1"/>
</dbReference>
<evidence type="ECO:0000256" key="4">
    <source>
        <dbReference type="ARBA" id="ARBA00022750"/>
    </source>
</evidence>
<dbReference type="InterPro" id="IPR021109">
    <property type="entry name" value="Peptidase_aspartic_dom_sf"/>
</dbReference>
<dbReference type="SUPFAM" id="SSF50630">
    <property type="entry name" value="Acid proteases"/>
    <property type="match status" value="1"/>
</dbReference>
<feature type="chain" id="PRO_5002897578" evidence="10">
    <location>
        <begin position="43"/>
        <end position="525"/>
    </location>
</feature>
<comment type="similarity">
    <text evidence="1 8">Belongs to the peptidase A1 family.</text>
</comment>
<evidence type="ECO:0000256" key="10">
    <source>
        <dbReference type="SAM" id="SignalP"/>
    </source>
</evidence>
<feature type="signal peptide" evidence="10">
    <location>
        <begin position="1"/>
        <end position="42"/>
    </location>
</feature>
<feature type="active site" evidence="7">
    <location>
        <position position="204"/>
    </location>
</feature>
<dbReference type="PRINTS" id="PR00792">
    <property type="entry name" value="PEPSIN"/>
</dbReference>
<evidence type="ECO:0000256" key="7">
    <source>
        <dbReference type="PIRSR" id="PIRSR601461-1"/>
    </source>
</evidence>
<dbReference type="Pfam" id="PF14541">
    <property type="entry name" value="TAXi_C"/>
    <property type="match status" value="1"/>
</dbReference>
<dbReference type="FunFam" id="2.40.70.10:FF:000021">
    <property type="entry name" value="Aspartyl protease AED1"/>
    <property type="match status" value="1"/>
</dbReference>
<dbReference type="InterPro" id="IPR001969">
    <property type="entry name" value="Aspartic_peptidase_AS"/>
</dbReference>
<dbReference type="FunFam" id="2.40.70.10:FF:000013">
    <property type="entry name" value="Aspartyl protease AED1"/>
    <property type="match status" value="1"/>
</dbReference>
<accession>C0JAC6</accession>
<dbReference type="InterPro" id="IPR033873">
    <property type="entry name" value="CND41-like"/>
</dbReference>
<dbReference type="PROSITE" id="PS51767">
    <property type="entry name" value="PEPTIDASE_A1"/>
    <property type="match status" value="1"/>
</dbReference>
<proteinExistence type="inferred from homology"/>
<evidence type="ECO:0000259" key="11">
    <source>
        <dbReference type="PROSITE" id="PS51767"/>
    </source>
</evidence>
<evidence type="ECO:0000256" key="9">
    <source>
        <dbReference type="SAM" id="MobiDB-lite"/>
    </source>
</evidence>
<keyword evidence="5 8" id="KW-0378">Hydrolase</keyword>
<reference evidence="12" key="1">
    <citation type="journal article" date="2009" name="Proc. Natl. Acad. Sci. U.S.A.">
        <title>Comparative sequence analysis of MONOCULM1-orthologous regions in 14 Oryza genomes.</title>
        <authorList>
            <person name="Lu F."/>
            <person name="Ammiraju J.S."/>
            <person name="Sanyal A."/>
            <person name="Zhang S."/>
            <person name="Song R."/>
            <person name="Chen J."/>
            <person name="Li G."/>
            <person name="Sui Y."/>
            <person name="Song X."/>
            <person name="Cheng Z."/>
            <person name="de Oliveira A.C."/>
            <person name="Bennetzen J.L."/>
            <person name="Jackson S.A."/>
            <person name="Wing R.A."/>
            <person name="Chen M."/>
        </authorList>
    </citation>
    <scope>NUCLEOTIDE SEQUENCE</scope>
</reference>
<dbReference type="CDD" id="cd05472">
    <property type="entry name" value="cnd41_like"/>
    <property type="match status" value="1"/>
</dbReference>
<organism evidence="12">
    <name type="scientific">Oryza ridleyi</name>
    <dbReference type="NCBI Taxonomy" id="83308"/>
    <lineage>
        <taxon>Eukaryota</taxon>
        <taxon>Viridiplantae</taxon>
        <taxon>Streptophyta</taxon>
        <taxon>Embryophyta</taxon>
        <taxon>Tracheophyta</taxon>
        <taxon>Spermatophyta</taxon>
        <taxon>Magnoliopsida</taxon>
        <taxon>Liliopsida</taxon>
        <taxon>Poales</taxon>
        <taxon>Poaceae</taxon>
        <taxon>BOP clade</taxon>
        <taxon>Oryzoideae</taxon>
        <taxon>Oryzeae</taxon>
        <taxon>Oryzinae</taxon>
        <taxon>Oryza</taxon>
    </lineage>
</organism>
<feature type="domain" description="Peptidase A1" evidence="11">
    <location>
        <begin position="186"/>
        <end position="521"/>
    </location>
</feature>
<dbReference type="InterPro" id="IPR001461">
    <property type="entry name" value="Aspartic_peptidase_A1"/>
</dbReference>
<evidence type="ECO:0000256" key="1">
    <source>
        <dbReference type="ARBA" id="ARBA00007447"/>
    </source>
</evidence>
<keyword evidence="3 10" id="KW-0732">Signal</keyword>
<dbReference type="GO" id="GO:0006508">
    <property type="term" value="P:proteolysis"/>
    <property type="evidence" value="ECO:0007669"/>
    <property type="project" value="UniProtKB-KW"/>
</dbReference>
<feature type="region of interest" description="Disordered" evidence="9">
    <location>
        <begin position="65"/>
        <end position="177"/>
    </location>
</feature>
<keyword evidence="2 8" id="KW-0645">Protease</keyword>
<dbReference type="PROSITE" id="PS51257">
    <property type="entry name" value="PROKAR_LIPOPROTEIN"/>
    <property type="match status" value="1"/>
</dbReference>
<dbReference type="PANTHER" id="PTHR13683:SF902">
    <property type="entry name" value="OS06G0610800 PROTEIN"/>
    <property type="match status" value="1"/>
</dbReference>
<evidence type="ECO:0000256" key="2">
    <source>
        <dbReference type="ARBA" id="ARBA00022670"/>
    </source>
</evidence>
<dbReference type="InterPro" id="IPR032799">
    <property type="entry name" value="TAXi_C"/>
</dbReference>
<dbReference type="Pfam" id="PF14543">
    <property type="entry name" value="TAXi_N"/>
    <property type="match status" value="1"/>
</dbReference>
<evidence type="ECO:0000256" key="5">
    <source>
        <dbReference type="ARBA" id="ARBA00022801"/>
    </source>
</evidence>
<dbReference type="InterPro" id="IPR033121">
    <property type="entry name" value="PEPTIDASE_A1"/>
</dbReference>
<feature type="active site" evidence="7">
    <location>
        <position position="402"/>
    </location>
</feature>
<name>C0JAC6_9ORYZ</name>
<dbReference type="EMBL" id="FJ032638">
    <property type="protein sequence ID" value="ACN85307.1"/>
    <property type="molecule type" value="Genomic_DNA"/>
</dbReference>
<dbReference type="MEROPS" id="A01.050"/>
<feature type="compositionally biased region" description="Low complexity" evidence="9">
    <location>
        <begin position="147"/>
        <end position="177"/>
    </location>
</feature>